<dbReference type="SUPFAM" id="SSF69055">
    <property type="entry name" value="1-deoxy-D-xylulose-5-phosphate reductoisomerase, C-terminal domain"/>
    <property type="match status" value="1"/>
</dbReference>
<dbReference type="EMBL" id="JBHULI010000024">
    <property type="protein sequence ID" value="MFD2532217.1"/>
    <property type="molecule type" value="Genomic_DNA"/>
</dbReference>
<evidence type="ECO:0000256" key="8">
    <source>
        <dbReference type="ARBA" id="ARBA00048543"/>
    </source>
</evidence>
<evidence type="ECO:0000259" key="11">
    <source>
        <dbReference type="Pfam" id="PF08436"/>
    </source>
</evidence>
<feature type="binding site" evidence="9">
    <location>
        <position position="124"/>
    </location>
    <ligand>
        <name>NADPH</name>
        <dbReference type="ChEBI" id="CHEBI:57783"/>
    </ligand>
</feature>
<feature type="binding site" evidence="9">
    <location>
        <position position="15"/>
    </location>
    <ligand>
        <name>NADPH</name>
        <dbReference type="ChEBI" id="CHEBI:57783"/>
    </ligand>
</feature>
<dbReference type="InterPro" id="IPR036291">
    <property type="entry name" value="NAD(P)-bd_dom_sf"/>
</dbReference>
<comment type="catalytic activity">
    <reaction evidence="8">
        <text>2-C-methyl-D-erythritol 4-phosphate + NADP(+) = 1-deoxy-D-xylulose 5-phosphate + NADPH + H(+)</text>
        <dbReference type="Rhea" id="RHEA:13717"/>
        <dbReference type="ChEBI" id="CHEBI:15378"/>
        <dbReference type="ChEBI" id="CHEBI:57783"/>
        <dbReference type="ChEBI" id="CHEBI:57792"/>
        <dbReference type="ChEBI" id="CHEBI:58262"/>
        <dbReference type="ChEBI" id="CHEBI:58349"/>
        <dbReference type="EC" id="1.1.1.267"/>
    </reaction>
    <physiologicalReaction direction="right-to-left" evidence="8">
        <dbReference type="Rhea" id="RHEA:13719"/>
    </physiologicalReaction>
</comment>
<evidence type="ECO:0000259" key="12">
    <source>
        <dbReference type="Pfam" id="PF13288"/>
    </source>
</evidence>
<feature type="binding site" evidence="9">
    <location>
        <position position="197"/>
    </location>
    <ligand>
        <name>1-deoxy-D-xylulose 5-phosphate</name>
        <dbReference type="ChEBI" id="CHEBI:57792"/>
    </ligand>
</feature>
<dbReference type="Proteomes" id="UP001597460">
    <property type="component" value="Unassembled WGS sequence"/>
</dbReference>
<evidence type="ECO:0000256" key="1">
    <source>
        <dbReference type="ARBA" id="ARBA00005094"/>
    </source>
</evidence>
<keyword evidence="4 9" id="KW-0521">NADP</keyword>
<dbReference type="GO" id="GO:0030604">
    <property type="term" value="F:1-deoxy-D-xylulose-5-phosphate reductoisomerase activity"/>
    <property type="evidence" value="ECO:0007669"/>
    <property type="project" value="UniProtKB-EC"/>
</dbReference>
<dbReference type="InterPro" id="IPR003821">
    <property type="entry name" value="DXP_reductoisomerase"/>
</dbReference>
<accession>A0ABW5JKU4</accession>
<feature type="binding site" evidence="9">
    <location>
        <position position="12"/>
    </location>
    <ligand>
        <name>NADPH</name>
        <dbReference type="ChEBI" id="CHEBI:57783"/>
    </ligand>
</feature>
<evidence type="ECO:0000256" key="4">
    <source>
        <dbReference type="ARBA" id="ARBA00022857"/>
    </source>
</evidence>
<feature type="binding site" evidence="9">
    <location>
        <position position="174"/>
    </location>
    <ligand>
        <name>1-deoxy-D-xylulose 5-phosphate</name>
        <dbReference type="ChEBI" id="CHEBI:57792"/>
    </ligand>
</feature>
<feature type="binding site" evidence="9">
    <location>
        <position position="150"/>
    </location>
    <ligand>
        <name>1-deoxy-D-xylulose 5-phosphate</name>
        <dbReference type="ChEBI" id="CHEBI:57792"/>
    </ligand>
</feature>
<name>A0ABW5JKU4_9BACT</name>
<dbReference type="Pfam" id="PF13288">
    <property type="entry name" value="DXPR_C"/>
    <property type="match status" value="1"/>
</dbReference>
<dbReference type="PIRSF" id="PIRSF006205">
    <property type="entry name" value="Dxp_reductismrs"/>
    <property type="match status" value="1"/>
</dbReference>
<dbReference type="NCBIfam" id="TIGR00243">
    <property type="entry name" value="Dxr"/>
    <property type="match status" value="1"/>
</dbReference>
<gene>
    <name evidence="9" type="primary">dxr</name>
    <name evidence="13" type="ORF">ACFSVN_07145</name>
</gene>
<dbReference type="RefSeq" id="WP_390300467.1">
    <property type="nucleotide sequence ID" value="NZ_JBHULI010000024.1"/>
</dbReference>
<evidence type="ECO:0000259" key="10">
    <source>
        <dbReference type="Pfam" id="PF02670"/>
    </source>
</evidence>
<comment type="similarity">
    <text evidence="2 9">Belongs to the DXR family.</text>
</comment>
<proteinExistence type="inferred from homology"/>
<comment type="cofactor">
    <cofactor evidence="9">
        <name>Mg(2+)</name>
        <dbReference type="ChEBI" id="CHEBI:18420"/>
    </cofactor>
    <cofactor evidence="9">
        <name>Mn(2+)</name>
        <dbReference type="ChEBI" id="CHEBI:29035"/>
    </cofactor>
</comment>
<feature type="binding site" evidence="9">
    <location>
        <position position="219"/>
    </location>
    <ligand>
        <name>Mn(2+)</name>
        <dbReference type="ChEBI" id="CHEBI:29035"/>
    </ligand>
</feature>
<comment type="caution">
    <text evidence="13">The sequence shown here is derived from an EMBL/GenBank/DDBJ whole genome shotgun (WGS) entry which is preliminary data.</text>
</comment>
<feature type="binding site" evidence="9">
    <location>
        <position position="40"/>
    </location>
    <ligand>
        <name>NADPH</name>
        <dbReference type="ChEBI" id="CHEBI:57783"/>
    </ligand>
</feature>
<feature type="binding site" evidence="9">
    <location>
        <position position="13"/>
    </location>
    <ligand>
        <name>NADPH</name>
        <dbReference type="ChEBI" id="CHEBI:57783"/>
    </ligand>
</feature>
<comment type="function">
    <text evidence="9">Catalyzes the NADPH-dependent rearrangement and reduction of 1-deoxy-D-xylulose-5-phosphate (DXP) to 2-C-methyl-D-erythritol 4-phosphate (MEP).</text>
</comment>
<keyword evidence="3 9" id="KW-0479">Metal-binding</keyword>
<feature type="domain" description="1-deoxy-D-xylulose 5-phosphate reductoisomerase C-terminal" evidence="11">
    <location>
        <begin position="144"/>
        <end position="227"/>
    </location>
</feature>
<evidence type="ECO:0000313" key="14">
    <source>
        <dbReference type="Proteomes" id="UP001597460"/>
    </source>
</evidence>
<keyword evidence="14" id="KW-1185">Reference proteome</keyword>
<evidence type="ECO:0000256" key="7">
    <source>
        <dbReference type="ARBA" id="ARBA00023229"/>
    </source>
</evidence>
<dbReference type="Gene3D" id="1.10.1740.10">
    <property type="match status" value="1"/>
</dbReference>
<keyword evidence="7 9" id="KW-0414">Isoprene biosynthesis</keyword>
<dbReference type="SUPFAM" id="SSF55347">
    <property type="entry name" value="Glyceraldehyde-3-phosphate dehydrogenase-like, C-terminal domain"/>
    <property type="match status" value="1"/>
</dbReference>
<organism evidence="13 14">
    <name type="scientific">Gracilimonas halophila</name>
    <dbReference type="NCBI Taxonomy" id="1834464"/>
    <lineage>
        <taxon>Bacteria</taxon>
        <taxon>Pseudomonadati</taxon>
        <taxon>Balneolota</taxon>
        <taxon>Balneolia</taxon>
        <taxon>Balneolales</taxon>
        <taxon>Balneolaceae</taxon>
        <taxon>Gracilimonas</taxon>
    </lineage>
</organism>
<feature type="binding site" evidence="9">
    <location>
        <position position="215"/>
    </location>
    <ligand>
        <name>1-deoxy-D-xylulose 5-phosphate</name>
        <dbReference type="ChEBI" id="CHEBI:57792"/>
    </ligand>
</feature>
<feature type="binding site" evidence="9">
    <location>
        <position position="123"/>
    </location>
    <ligand>
        <name>1-deoxy-D-xylulose 5-phosphate</name>
        <dbReference type="ChEBI" id="CHEBI:57792"/>
    </ligand>
</feature>
<evidence type="ECO:0000256" key="6">
    <source>
        <dbReference type="ARBA" id="ARBA00023211"/>
    </source>
</evidence>
<feature type="binding site" evidence="9">
    <location>
        <position position="148"/>
    </location>
    <ligand>
        <name>Mn(2+)</name>
        <dbReference type="ChEBI" id="CHEBI:29035"/>
    </ligand>
</feature>
<evidence type="ECO:0000256" key="5">
    <source>
        <dbReference type="ARBA" id="ARBA00023002"/>
    </source>
</evidence>
<feature type="binding site" evidence="9">
    <location>
        <position position="14"/>
    </location>
    <ligand>
        <name>NADPH</name>
        <dbReference type="ChEBI" id="CHEBI:57783"/>
    </ligand>
</feature>
<feature type="domain" description="DXP reductoisomerase C-terminal" evidence="12">
    <location>
        <begin position="259"/>
        <end position="374"/>
    </location>
</feature>
<feature type="binding site" evidence="9">
    <location>
        <position position="122"/>
    </location>
    <ligand>
        <name>NADPH</name>
        <dbReference type="ChEBI" id="CHEBI:57783"/>
    </ligand>
</feature>
<sequence length="382" mass="42226">MKKQKLAILGSTGSIGTQSLEIIRQHPDKFEVIALSANSNWKLLAEQVKEFNPEFTLIGDESHAKDLEKVCSGATLLSGKKHLPELASLENVDTVLNALVGYSGFDSTLAAIKAGKRVALANKESLVVGGEIITEELKKSNAELIPVDSEHSAMLQCLTGESLDNIEKIIITASGGPFRTFTKEQLQNVTVEQALNHPNWDMGAKITIDSSTMMNKGLEIIEAHWLFDIPVHKIQPVIHPQSIIHSMITFIDGSSKAQLGLPDMKVPIIYSLSYPERLDLDTPRMNWNEAQNLTFEPVDFDKFPCVRLAMESIETGGYAPAILNAANEVAVQRFLNKEIGYIHIPEIVEKSLANIDWNDSLNAETLKEIDKETRVFAKSIIK</sequence>
<feature type="domain" description="1-deoxy-D-xylulose 5-phosphate reductoisomerase N-terminal" evidence="10">
    <location>
        <begin position="6"/>
        <end position="130"/>
    </location>
</feature>
<evidence type="ECO:0000313" key="13">
    <source>
        <dbReference type="EMBL" id="MFD2532217.1"/>
    </source>
</evidence>
<dbReference type="PANTHER" id="PTHR30525:SF0">
    <property type="entry name" value="1-DEOXY-D-XYLULOSE 5-PHOSPHATE REDUCTOISOMERASE, CHLOROPLASTIC"/>
    <property type="match status" value="1"/>
</dbReference>
<reference evidence="14" key="1">
    <citation type="journal article" date="2019" name="Int. J. Syst. Evol. Microbiol.">
        <title>The Global Catalogue of Microorganisms (GCM) 10K type strain sequencing project: providing services to taxonomists for standard genome sequencing and annotation.</title>
        <authorList>
            <consortium name="The Broad Institute Genomics Platform"/>
            <consortium name="The Broad Institute Genome Sequencing Center for Infectious Disease"/>
            <person name="Wu L."/>
            <person name="Ma J."/>
        </authorList>
    </citation>
    <scope>NUCLEOTIDE SEQUENCE [LARGE SCALE GENOMIC DNA]</scope>
    <source>
        <strain evidence="14">KCTC 52042</strain>
    </source>
</reference>
<dbReference type="HAMAP" id="MF_00183">
    <property type="entry name" value="DXP_reductoisom"/>
    <property type="match status" value="1"/>
</dbReference>
<keyword evidence="6 9" id="KW-0464">Manganese</keyword>
<feature type="binding site" evidence="9">
    <location>
        <position position="210"/>
    </location>
    <ligand>
        <name>1-deoxy-D-xylulose 5-phosphate</name>
        <dbReference type="ChEBI" id="CHEBI:57792"/>
    </ligand>
</feature>
<dbReference type="InterPro" id="IPR013512">
    <property type="entry name" value="DXP_reductoisomerase_N"/>
</dbReference>
<feature type="binding site" evidence="9">
    <location>
        <position position="149"/>
    </location>
    <ligand>
        <name>1-deoxy-D-xylulose 5-phosphate</name>
        <dbReference type="ChEBI" id="CHEBI:57792"/>
    </ligand>
</feature>
<keyword evidence="9" id="KW-0460">Magnesium</keyword>
<evidence type="ECO:0000256" key="3">
    <source>
        <dbReference type="ARBA" id="ARBA00022723"/>
    </source>
</evidence>
<feature type="binding site" evidence="9">
    <location>
        <position position="203"/>
    </location>
    <ligand>
        <name>NADPH</name>
        <dbReference type="ChEBI" id="CHEBI:57783"/>
    </ligand>
</feature>
<dbReference type="EC" id="1.1.1.267" evidence="9"/>
<dbReference type="InterPro" id="IPR013644">
    <property type="entry name" value="DXP_reductoisomerase_C"/>
</dbReference>
<evidence type="ECO:0000256" key="9">
    <source>
        <dbReference type="HAMAP-Rule" id="MF_00183"/>
    </source>
</evidence>
<comment type="pathway">
    <text evidence="1 9">Isoprenoid biosynthesis; isopentenyl diphosphate biosynthesis via DXP pathway; isopentenyl diphosphate from 1-deoxy-D-xylulose 5-phosphate: step 1/6.</text>
</comment>
<dbReference type="NCBIfam" id="NF009114">
    <property type="entry name" value="PRK12464.1"/>
    <property type="match status" value="1"/>
</dbReference>
<dbReference type="Gene3D" id="3.40.50.720">
    <property type="entry name" value="NAD(P)-binding Rossmann-like Domain"/>
    <property type="match status" value="1"/>
</dbReference>
<comment type="caution">
    <text evidence="9">Lacks conserved residue(s) required for the propagation of feature annotation.</text>
</comment>
<dbReference type="InterPro" id="IPR026877">
    <property type="entry name" value="DXPR_C"/>
</dbReference>
<dbReference type="Pfam" id="PF08436">
    <property type="entry name" value="DXP_redisom_C"/>
    <property type="match status" value="1"/>
</dbReference>
<dbReference type="Pfam" id="PF02670">
    <property type="entry name" value="DXP_reductoisom"/>
    <property type="match status" value="1"/>
</dbReference>
<dbReference type="PANTHER" id="PTHR30525">
    <property type="entry name" value="1-DEOXY-D-XYLULOSE 5-PHOSPHATE REDUCTOISOMERASE"/>
    <property type="match status" value="1"/>
</dbReference>
<evidence type="ECO:0000256" key="2">
    <source>
        <dbReference type="ARBA" id="ARBA00006825"/>
    </source>
</evidence>
<protein>
    <recommendedName>
        <fullName evidence="9">1-deoxy-D-xylulose 5-phosphate reductoisomerase</fullName>
        <shortName evidence="9">DXP reductoisomerase</shortName>
        <ecNumber evidence="9">1.1.1.267</ecNumber>
    </recommendedName>
    <alternativeName>
        <fullName evidence="9">1-deoxyxylulose-5-phosphate reductoisomerase</fullName>
    </alternativeName>
    <alternativeName>
        <fullName evidence="9">2-C-methyl-D-erythritol 4-phosphate synthase</fullName>
    </alternativeName>
</protein>
<dbReference type="InterPro" id="IPR036169">
    <property type="entry name" value="DXPR_C_sf"/>
</dbReference>
<dbReference type="SUPFAM" id="SSF51735">
    <property type="entry name" value="NAD(P)-binding Rossmann-fold domains"/>
    <property type="match status" value="1"/>
</dbReference>
<feature type="binding site" evidence="9">
    <location>
        <position position="150"/>
    </location>
    <ligand>
        <name>Mn(2+)</name>
        <dbReference type="ChEBI" id="CHEBI:29035"/>
    </ligand>
</feature>
<feature type="binding site" evidence="9">
    <location>
        <position position="219"/>
    </location>
    <ligand>
        <name>1-deoxy-D-xylulose 5-phosphate</name>
        <dbReference type="ChEBI" id="CHEBI:57792"/>
    </ligand>
</feature>
<feature type="binding site" evidence="9">
    <location>
        <position position="216"/>
    </location>
    <ligand>
        <name>1-deoxy-D-xylulose 5-phosphate</name>
        <dbReference type="ChEBI" id="CHEBI:57792"/>
    </ligand>
</feature>
<keyword evidence="5 9" id="KW-0560">Oxidoreductase</keyword>